<proteinExistence type="predicted"/>
<keyword evidence="10" id="KW-1185">Reference proteome</keyword>
<keyword evidence="2 6" id="KW-0812">Transmembrane</keyword>
<dbReference type="GO" id="GO:0016020">
    <property type="term" value="C:membrane"/>
    <property type="evidence" value="ECO:0007669"/>
    <property type="project" value="UniProtKB-SubCell"/>
</dbReference>
<dbReference type="CDD" id="cd00637">
    <property type="entry name" value="7tm_classA_rhodopsin-like"/>
    <property type="match status" value="1"/>
</dbReference>
<dbReference type="PROSITE" id="PS50025">
    <property type="entry name" value="LAM_G_DOMAIN"/>
    <property type="match status" value="1"/>
</dbReference>
<dbReference type="EMBL" id="CAJOBG010008887">
    <property type="protein sequence ID" value="CAF4254162.1"/>
    <property type="molecule type" value="Genomic_DNA"/>
</dbReference>
<dbReference type="Pfam" id="PF02210">
    <property type="entry name" value="Laminin_G_2"/>
    <property type="match status" value="1"/>
</dbReference>
<evidence type="ECO:0000259" key="7">
    <source>
        <dbReference type="PROSITE" id="PS50025"/>
    </source>
</evidence>
<feature type="domain" description="Laminin G" evidence="7">
    <location>
        <begin position="18"/>
        <end position="191"/>
    </location>
</feature>
<dbReference type="Gene3D" id="2.60.120.200">
    <property type="match status" value="1"/>
</dbReference>
<keyword evidence="3 6" id="KW-1133">Transmembrane helix</keyword>
<evidence type="ECO:0008006" key="11">
    <source>
        <dbReference type="Google" id="ProtNLM"/>
    </source>
</evidence>
<feature type="transmembrane region" description="Helical" evidence="6">
    <location>
        <begin position="427"/>
        <end position="450"/>
    </location>
</feature>
<comment type="caution">
    <text evidence="9">The sequence shown here is derived from an EMBL/GenBank/DDBJ whole genome shotgun (WGS) entry which is preliminary data.</text>
</comment>
<comment type="subcellular location">
    <subcellularLocation>
        <location evidence="1">Membrane</location>
    </subcellularLocation>
</comment>
<dbReference type="InterPro" id="IPR050372">
    <property type="entry name" value="Neurexin-related_CASP"/>
</dbReference>
<evidence type="ECO:0000256" key="1">
    <source>
        <dbReference type="ARBA" id="ARBA00004370"/>
    </source>
</evidence>
<dbReference type="InterPro" id="IPR017452">
    <property type="entry name" value="GPCR_Rhodpsn_7TM"/>
</dbReference>
<reference evidence="9" key="1">
    <citation type="submission" date="2021-02" db="EMBL/GenBank/DDBJ databases">
        <authorList>
            <person name="Nowell W R."/>
        </authorList>
    </citation>
    <scope>NUCLEOTIDE SEQUENCE</scope>
</reference>
<feature type="transmembrane region" description="Helical" evidence="6">
    <location>
        <begin position="264"/>
        <end position="282"/>
    </location>
</feature>
<gene>
    <name evidence="9" type="ORF">OVN521_LOCUS29188</name>
</gene>
<evidence type="ECO:0000313" key="10">
    <source>
        <dbReference type="Proteomes" id="UP000663866"/>
    </source>
</evidence>
<accession>A0A820F0K3</accession>
<comment type="caution">
    <text evidence="5">Lacks conserved residue(s) required for the propagation of feature annotation.</text>
</comment>
<dbReference type="InterPro" id="IPR013320">
    <property type="entry name" value="ConA-like_dom_sf"/>
</dbReference>
<dbReference type="PROSITE" id="PS50262">
    <property type="entry name" value="G_PROTEIN_RECEP_F1_2"/>
    <property type="match status" value="1"/>
</dbReference>
<keyword evidence="4 6" id="KW-0472">Membrane</keyword>
<evidence type="ECO:0000256" key="5">
    <source>
        <dbReference type="PROSITE-ProRule" id="PRU00122"/>
    </source>
</evidence>
<protein>
    <recommendedName>
        <fullName evidence="11">Laminin G domain-containing protein</fullName>
    </recommendedName>
</protein>
<evidence type="ECO:0000256" key="4">
    <source>
        <dbReference type="ARBA" id="ARBA00023136"/>
    </source>
</evidence>
<dbReference type="PANTHER" id="PTHR15036">
    <property type="entry name" value="PIKACHURIN-LIKE PROTEIN"/>
    <property type="match status" value="1"/>
</dbReference>
<evidence type="ECO:0000256" key="2">
    <source>
        <dbReference type="ARBA" id="ARBA00022692"/>
    </source>
</evidence>
<dbReference type="SUPFAM" id="SSF49899">
    <property type="entry name" value="Concanavalin A-like lectins/glucanases"/>
    <property type="match status" value="1"/>
</dbReference>
<feature type="transmembrane region" description="Helical" evidence="6">
    <location>
        <begin position="462"/>
        <end position="481"/>
    </location>
</feature>
<dbReference type="PANTHER" id="PTHR15036:SF49">
    <property type="entry name" value="AXOTACTIN"/>
    <property type="match status" value="1"/>
</dbReference>
<dbReference type="InterPro" id="IPR001791">
    <property type="entry name" value="Laminin_G"/>
</dbReference>
<feature type="transmembrane region" description="Helical" evidence="6">
    <location>
        <begin position="329"/>
        <end position="353"/>
    </location>
</feature>
<evidence type="ECO:0000256" key="6">
    <source>
        <dbReference type="SAM" id="Phobius"/>
    </source>
</evidence>
<dbReference type="Proteomes" id="UP000663866">
    <property type="component" value="Unassembled WGS sequence"/>
</dbReference>
<dbReference type="AlphaFoldDB" id="A0A820F0K3"/>
<name>A0A820F0K3_9BILA</name>
<feature type="transmembrane region" description="Helical" evidence="6">
    <location>
        <begin position="288"/>
        <end position="309"/>
    </location>
</feature>
<feature type="transmembrane region" description="Helical" evidence="6">
    <location>
        <begin position="373"/>
        <end position="401"/>
    </location>
</feature>
<organism evidence="9 10">
    <name type="scientific">Rotaria magnacalcarata</name>
    <dbReference type="NCBI Taxonomy" id="392030"/>
    <lineage>
        <taxon>Eukaryota</taxon>
        <taxon>Metazoa</taxon>
        <taxon>Spiralia</taxon>
        <taxon>Gnathifera</taxon>
        <taxon>Rotifera</taxon>
        <taxon>Eurotatoria</taxon>
        <taxon>Bdelloidea</taxon>
        <taxon>Philodinida</taxon>
        <taxon>Philodinidae</taxon>
        <taxon>Rotaria</taxon>
    </lineage>
</organism>
<feature type="domain" description="G-protein coupled receptors family 1 profile" evidence="8">
    <location>
        <begin position="229"/>
        <end position="481"/>
    </location>
</feature>
<evidence type="ECO:0000259" key="8">
    <source>
        <dbReference type="PROSITE" id="PS50262"/>
    </source>
</evidence>
<dbReference type="CDD" id="cd00110">
    <property type="entry name" value="LamG"/>
    <property type="match status" value="1"/>
</dbReference>
<sequence>MDHFDYENAASVKRLNSLEGIQFDGRAYALYDPNFKINTILTINFQIQTFAHDGLILWIGDPQPESSFTVEIQNRQLIARAVVDGQPFSVRTDFVKNRLCDGIWHCVQVRLDGSLLTMKVDKRQFTKTEPRVNSIDMRGPLFIAGYSDKYSPPYLSVRSKTFFVGNLRSLRINDQQVDWLAPRNSGLAAATPEFHRYTTTAAAATSNFRPFMNSPANIRRAFETTTFRASSVSHVFVPHKTNLPGSFIYSTTIDYFRTHSFNDLLVLYIYVLVQWIADQYGYDPTSKYNWYLQIGLYTLSPYFVVLACFDRLCTSSSNTGIRKVATIRIASYLIPCMTVLVFAAYCHIPIWYLLVSYPTGSVCTVVNFTYIRIYAVFLVIFLGFMPPCLMIVLCSITFVFLRQRRRQIMPTNQTRLRQRDNQLLKMFFLYVACHLICTIPFSIALVITVYHLPTPSATEMLLFRLFVLVFNINFSTSFYIYTLGTPFYRHELCRLIKDIYNRLNRMIYNNNNQPRLQVVDNLHFKRT</sequence>
<dbReference type="Gene3D" id="1.20.1070.10">
    <property type="entry name" value="Rhodopsin 7-helix transmembrane proteins"/>
    <property type="match status" value="1"/>
</dbReference>
<dbReference type="SMART" id="SM00282">
    <property type="entry name" value="LamG"/>
    <property type="match status" value="1"/>
</dbReference>
<evidence type="ECO:0000256" key="3">
    <source>
        <dbReference type="ARBA" id="ARBA00022989"/>
    </source>
</evidence>
<evidence type="ECO:0000313" key="9">
    <source>
        <dbReference type="EMBL" id="CAF4254162.1"/>
    </source>
</evidence>
<dbReference type="SUPFAM" id="SSF81321">
    <property type="entry name" value="Family A G protein-coupled receptor-like"/>
    <property type="match status" value="1"/>
</dbReference>